<feature type="non-terminal residue" evidence="1">
    <location>
        <position position="1"/>
    </location>
</feature>
<keyword evidence="2" id="KW-1185">Reference proteome</keyword>
<dbReference type="AlphaFoldDB" id="A0A371G7P6"/>
<dbReference type="InterPro" id="IPR012337">
    <property type="entry name" value="RNaseH-like_sf"/>
</dbReference>
<name>A0A371G7P6_MUCPR</name>
<evidence type="ECO:0000313" key="2">
    <source>
        <dbReference type="Proteomes" id="UP000257109"/>
    </source>
</evidence>
<accession>A0A371G7P6</accession>
<evidence type="ECO:0008006" key="3">
    <source>
        <dbReference type="Google" id="ProtNLM"/>
    </source>
</evidence>
<evidence type="ECO:0000313" key="1">
    <source>
        <dbReference type="EMBL" id="RDX86572.1"/>
    </source>
</evidence>
<comment type="caution">
    <text evidence="1">The sequence shown here is derived from an EMBL/GenBank/DDBJ whole genome shotgun (WGS) entry which is preliminary data.</text>
</comment>
<dbReference type="PANTHER" id="PTHR35046:SF9">
    <property type="entry name" value="RNA-DIRECTED DNA POLYMERASE"/>
    <property type="match status" value="1"/>
</dbReference>
<dbReference type="EMBL" id="QJKJ01006485">
    <property type="protein sequence ID" value="RDX86572.1"/>
    <property type="molecule type" value="Genomic_DNA"/>
</dbReference>
<organism evidence="1 2">
    <name type="scientific">Mucuna pruriens</name>
    <name type="common">Velvet bean</name>
    <name type="synonym">Dolichos pruriens</name>
    <dbReference type="NCBI Taxonomy" id="157652"/>
    <lineage>
        <taxon>Eukaryota</taxon>
        <taxon>Viridiplantae</taxon>
        <taxon>Streptophyta</taxon>
        <taxon>Embryophyta</taxon>
        <taxon>Tracheophyta</taxon>
        <taxon>Spermatophyta</taxon>
        <taxon>Magnoliopsida</taxon>
        <taxon>eudicotyledons</taxon>
        <taxon>Gunneridae</taxon>
        <taxon>Pentapetalae</taxon>
        <taxon>rosids</taxon>
        <taxon>fabids</taxon>
        <taxon>Fabales</taxon>
        <taxon>Fabaceae</taxon>
        <taxon>Papilionoideae</taxon>
        <taxon>50 kb inversion clade</taxon>
        <taxon>NPAAA clade</taxon>
        <taxon>indigoferoid/millettioid clade</taxon>
        <taxon>Phaseoleae</taxon>
        <taxon>Mucuna</taxon>
    </lineage>
</organism>
<sequence>MPYPFPASSVPLNTGGDSFPSRIDPKQIVSKSTVPRLMAHFVGHAGNKLLGFERLKDLFSKMEHFILCHKSDDACHVANLFFREVVRLNELPKSIVPDRDSKCLSHFWKTLWGKLGTKLLFSTKCYPQIDDQIEVYGQPEIEDIFFQEGESNGELIDHKTLNLVEIQWQVVEHDHAQEEQPMQVVLAHPKFVHAYAGSVHVEGITMRVRVRYNYRKVVDHSLFQCGGCEGRTKE</sequence>
<reference evidence="1" key="1">
    <citation type="submission" date="2018-05" db="EMBL/GenBank/DDBJ databases">
        <title>Draft genome of Mucuna pruriens seed.</title>
        <authorList>
            <person name="Nnadi N.E."/>
            <person name="Vos R."/>
            <person name="Hasami M.H."/>
            <person name="Devisetty U.K."/>
            <person name="Aguiy J.C."/>
        </authorList>
    </citation>
    <scope>NUCLEOTIDE SEQUENCE [LARGE SCALE GENOMIC DNA]</scope>
    <source>
        <strain evidence="1">JCA_2017</strain>
    </source>
</reference>
<dbReference type="Proteomes" id="UP000257109">
    <property type="component" value="Unassembled WGS sequence"/>
</dbReference>
<gene>
    <name evidence="1" type="ORF">CR513_32085</name>
</gene>
<dbReference type="STRING" id="157652.A0A371G7P6"/>
<dbReference type="SUPFAM" id="SSF53098">
    <property type="entry name" value="Ribonuclease H-like"/>
    <property type="match status" value="1"/>
</dbReference>
<protein>
    <recommendedName>
        <fullName evidence="3">Integrase catalytic domain-containing protein</fullName>
    </recommendedName>
</protein>
<dbReference type="Gene3D" id="3.30.420.10">
    <property type="entry name" value="Ribonuclease H-like superfamily/Ribonuclease H"/>
    <property type="match status" value="1"/>
</dbReference>
<proteinExistence type="predicted"/>
<dbReference type="InterPro" id="IPR036397">
    <property type="entry name" value="RNaseH_sf"/>
</dbReference>
<dbReference type="OrthoDB" id="1935586at2759"/>
<dbReference type="PANTHER" id="PTHR35046">
    <property type="entry name" value="ZINC KNUCKLE (CCHC-TYPE) FAMILY PROTEIN"/>
    <property type="match status" value="1"/>
</dbReference>
<dbReference type="GO" id="GO:0003676">
    <property type="term" value="F:nucleic acid binding"/>
    <property type="evidence" value="ECO:0007669"/>
    <property type="project" value="InterPro"/>
</dbReference>